<dbReference type="EMBL" id="CAJVPY010019648">
    <property type="protein sequence ID" value="CAG8772382.1"/>
    <property type="molecule type" value="Genomic_DNA"/>
</dbReference>
<evidence type="ECO:0000313" key="3">
    <source>
        <dbReference type="Proteomes" id="UP000789405"/>
    </source>
</evidence>
<organism evidence="2 3">
    <name type="scientific">Dentiscutata erythropus</name>
    <dbReference type="NCBI Taxonomy" id="1348616"/>
    <lineage>
        <taxon>Eukaryota</taxon>
        <taxon>Fungi</taxon>
        <taxon>Fungi incertae sedis</taxon>
        <taxon>Mucoromycota</taxon>
        <taxon>Glomeromycotina</taxon>
        <taxon>Glomeromycetes</taxon>
        <taxon>Diversisporales</taxon>
        <taxon>Gigasporaceae</taxon>
        <taxon>Dentiscutata</taxon>
    </lineage>
</organism>
<gene>
    <name evidence="2" type="ORF">DERYTH_LOCUS18811</name>
</gene>
<accession>A0A9N9NX88</accession>
<evidence type="ECO:0000313" key="2">
    <source>
        <dbReference type="EMBL" id="CAG8772382.1"/>
    </source>
</evidence>
<name>A0A9N9NX88_9GLOM</name>
<keyword evidence="1" id="KW-0472">Membrane</keyword>
<keyword evidence="1" id="KW-0812">Transmembrane</keyword>
<reference evidence="2" key="1">
    <citation type="submission" date="2021-06" db="EMBL/GenBank/DDBJ databases">
        <authorList>
            <person name="Kallberg Y."/>
            <person name="Tangrot J."/>
            <person name="Rosling A."/>
        </authorList>
    </citation>
    <scope>NUCLEOTIDE SEQUENCE</scope>
    <source>
        <strain evidence="2">MA453B</strain>
    </source>
</reference>
<keyword evidence="3" id="KW-1185">Reference proteome</keyword>
<evidence type="ECO:0000256" key="1">
    <source>
        <dbReference type="SAM" id="Phobius"/>
    </source>
</evidence>
<keyword evidence="1" id="KW-1133">Transmembrane helix</keyword>
<protein>
    <submittedName>
        <fullName evidence="2">1616_t:CDS:1</fullName>
    </submittedName>
</protein>
<feature type="non-terminal residue" evidence="2">
    <location>
        <position position="47"/>
    </location>
</feature>
<dbReference type="AlphaFoldDB" id="A0A9N9NX88"/>
<comment type="caution">
    <text evidence="2">The sequence shown here is derived from an EMBL/GenBank/DDBJ whole genome shotgun (WGS) entry which is preliminary data.</text>
</comment>
<feature type="transmembrane region" description="Helical" evidence="1">
    <location>
        <begin position="26"/>
        <end position="44"/>
    </location>
</feature>
<proteinExistence type="predicted"/>
<dbReference type="Proteomes" id="UP000789405">
    <property type="component" value="Unassembled WGS sequence"/>
</dbReference>
<sequence>MRNCGSCGVSDHVCFDAPNQSSNPNSGIDLLFGMAIVAMIAMIGDAV</sequence>